<organism evidence="1 2">
    <name type="scientific">Chryseobacterium aquaticum subsp. greenlandense</name>
    <dbReference type="NCBI Taxonomy" id="345663"/>
    <lineage>
        <taxon>Bacteria</taxon>
        <taxon>Pseudomonadati</taxon>
        <taxon>Bacteroidota</taxon>
        <taxon>Flavobacteriia</taxon>
        <taxon>Flavobacteriales</taxon>
        <taxon>Weeksellaceae</taxon>
        <taxon>Chryseobacterium group</taxon>
        <taxon>Chryseobacterium</taxon>
    </lineage>
</organism>
<reference evidence="1 2" key="1">
    <citation type="submission" date="2015-10" db="EMBL/GenBank/DDBJ databases">
        <title>Genome sequence of Chryseobacterium greenlandense.</title>
        <authorList>
            <person name="Newman J."/>
            <person name="Fischer K."/>
            <person name="Miller J."/>
        </authorList>
    </citation>
    <scope>NUCLEOTIDE SEQUENCE [LARGE SCALE GENOMIC DNA]</scope>
    <source>
        <strain evidence="1 2">UMB34</strain>
    </source>
</reference>
<gene>
    <name evidence="1" type="ORF">AR686_13290</name>
</gene>
<proteinExistence type="predicted"/>
<name>A0A101CG32_9FLAO</name>
<protein>
    <submittedName>
        <fullName evidence="1">Uncharacterized protein</fullName>
    </submittedName>
</protein>
<dbReference type="EMBL" id="LMAI01000007">
    <property type="protein sequence ID" value="KUJ55345.1"/>
    <property type="molecule type" value="Genomic_DNA"/>
</dbReference>
<evidence type="ECO:0000313" key="1">
    <source>
        <dbReference type="EMBL" id="KUJ55345.1"/>
    </source>
</evidence>
<evidence type="ECO:0000313" key="2">
    <source>
        <dbReference type="Proteomes" id="UP000054388"/>
    </source>
</evidence>
<accession>A0A101CG32</accession>
<dbReference type="AlphaFoldDB" id="A0A101CG32"/>
<dbReference type="RefSeq" id="WP_059137253.1">
    <property type="nucleotide sequence ID" value="NZ_LMAI01000007.1"/>
</dbReference>
<comment type="caution">
    <text evidence="1">The sequence shown here is derived from an EMBL/GenBank/DDBJ whole genome shotgun (WGS) entry which is preliminary data.</text>
</comment>
<dbReference type="Proteomes" id="UP000054388">
    <property type="component" value="Unassembled WGS sequence"/>
</dbReference>
<sequence length="93" mass="10096">MEWINFSSFGFLGLAFVSAKTKCAKCAVGFQGDAQRPGGFAKFPLQACSHEGILQNRMMCDVRAAAAHQAVQAAGPMWRKERSGFRHIGLGYA</sequence>